<dbReference type="PANTHER" id="PTHR43080">
    <property type="entry name" value="CBS DOMAIN-CONTAINING PROTEIN CBSX3, MITOCHONDRIAL"/>
    <property type="match status" value="1"/>
</dbReference>
<dbReference type="PROSITE" id="PS51371">
    <property type="entry name" value="CBS"/>
    <property type="match status" value="2"/>
</dbReference>
<dbReference type="Gene3D" id="3.90.1530.10">
    <property type="entry name" value="Conserved hypothetical protein from pyrococcus furiosus pfu- 392566-001, ParB domain"/>
    <property type="match status" value="1"/>
</dbReference>
<keyword evidence="1" id="KW-0129">CBS domain</keyword>
<dbReference type="InterPro" id="IPR000644">
    <property type="entry name" value="CBS_dom"/>
</dbReference>
<evidence type="ECO:0000256" key="1">
    <source>
        <dbReference type="ARBA" id="ARBA00023122"/>
    </source>
</evidence>
<dbReference type="SMART" id="SM00470">
    <property type="entry name" value="ParB"/>
    <property type="match status" value="1"/>
</dbReference>
<dbReference type="InterPro" id="IPR003115">
    <property type="entry name" value="ParB_N"/>
</dbReference>
<evidence type="ECO:0000259" key="2">
    <source>
        <dbReference type="PROSITE" id="PS51371"/>
    </source>
</evidence>
<dbReference type="AlphaFoldDB" id="A0A098EAE7"/>
<dbReference type="PANTHER" id="PTHR43080:SF2">
    <property type="entry name" value="CBS DOMAIN-CONTAINING PROTEIN"/>
    <property type="match status" value="1"/>
</dbReference>
<organism evidence="3">
    <name type="scientific">groundwater metagenome</name>
    <dbReference type="NCBI Taxonomy" id="717931"/>
    <lineage>
        <taxon>unclassified sequences</taxon>
        <taxon>metagenomes</taxon>
        <taxon>ecological metagenomes</taxon>
    </lineage>
</organism>
<dbReference type="EMBL" id="CCXY01000227">
    <property type="protein sequence ID" value="CEG12978.1"/>
    <property type="molecule type" value="Genomic_DNA"/>
</dbReference>
<name>A0A098EAE7_9ZZZZ</name>
<dbReference type="InterPro" id="IPR046342">
    <property type="entry name" value="CBS_dom_sf"/>
</dbReference>
<evidence type="ECO:0000313" key="3">
    <source>
        <dbReference type="EMBL" id="CEG12978.1"/>
    </source>
</evidence>
<dbReference type="Pfam" id="PF00571">
    <property type="entry name" value="CBS"/>
    <property type="match status" value="2"/>
</dbReference>
<accession>A0A098EAE7</accession>
<proteinExistence type="predicted"/>
<feature type="domain" description="CBS" evidence="2">
    <location>
        <begin position="10"/>
        <end position="66"/>
    </location>
</feature>
<dbReference type="Gene3D" id="3.10.580.10">
    <property type="entry name" value="CBS-domain"/>
    <property type="match status" value="1"/>
</dbReference>
<sequence>MEKKYVKDYLHTDIIIVMPKFTVEEVERMVLKYQHVGFPIVENEKLIGFISVLDILFRNPKATIDKFMRTDVIVATPDMEISRAAKIMWRKGISGLPVIDETNKFIGMISNMDILRAEIEHSSYDKVLKIKAIFENLHNCKISIEEEKVNVRDLIPTQNNIEADELHGRMYEIEKKLNEPIVVLRTNNKNFIIDGHHRAVAAAKLNIEEIAAYILISETPVRFGYEKTAKQLNLKSLNDIEITDDGKKLEF</sequence>
<dbReference type="InterPro" id="IPR036086">
    <property type="entry name" value="ParB/Sulfiredoxin_sf"/>
</dbReference>
<gene>
    <name evidence="3" type="ORF">MSIBF_A3020004</name>
</gene>
<dbReference type="SUPFAM" id="SSF110849">
    <property type="entry name" value="ParB/Sulfiredoxin"/>
    <property type="match status" value="1"/>
</dbReference>
<reference evidence="3" key="1">
    <citation type="submission" date="2014-09" db="EMBL/GenBank/DDBJ databases">
        <authorList>
            <person name="Probst J Alexander"/>
        </authorList>
    </citation>
    <scope>NUCLEOTIDE SEQUENCE</scope>
</reference>
<feature type="domain" description="CBS" evidence="2">
    <location>
        <begin position="68"/>
        <end position="126"/>
    </location>
</feature>
<dbReference type="SUPFAM" id="SSF54631">
    <property type="entry name" value="CBS-domain pair"/>
    <property type="match status" value="1"/>
</dbReference>
<dbReference type="SMART" id="SM00116">
    <property type="entry name" value="CBS"/>
    <property type="match status" value="2"/>
</dbReference>
<protein>
    <recommendedName>
        <fullName evidence="2">CBS domain-containing protein</fullName>
    </recommendedName>
</protein>
<dbReference type="InterPro" id="IPR051257">
    <property type="entry name" value="Diverse_CBS-Domain"/>
</dbReference>